<dbReference type="Proteomes" id="UP000604765">
    <property type="component" value="Unassembled WGS sequence"/>
</dbReference>
<dbReference type="Pfam" id="PF01943">
    <property type="entry name" value="Polysacc_synt"/>
    <property type="match status" value="1"/>
</dbReference>
<keyword evidence="5 6" id="KW-0472">Membrane</keyword>
<organism evidence="7 8">
    <name type="scientific">Lentilactobacillus fungorum</name>
    <dbReference type="NCBI Taxonomy" id="2201250"/>
    <lineage>
        <taxon>Bacteria</taxon>
        <taxon>Bacillati</taxon>
        <taxon>Bacillota</taxon>
        <taxon>Bacilli</taxon>
        <taxon>Lactobacillales</taxon>
        <taxon>Lactobacillaceae</taxon>
        <taxon>Lentilactobacillus</taxon>
    </lineage>
</organism>
<feature type="transmembrane region" description="Helical" evidence="6">
    <location>
        <begin position="52"/>
        <end position="73"/>
    </location>
</feature>
<dbReference type="PANTHER" id="PTHR30250:SF29">
    <property type="entry name" value="POLYSACCHARIDE BIOSYNTHESIS PROTEIN C-TERMINAL DOMAIN-CONTAINING PROTEIN"/>
    <property type="match status" value="1"/>
</dbReference>
<feature type="transmembrane region" description="Helical" evidence="6">
    <location>
        <begin position="229"/>
        <end position="249"/>
    </location>
</feature>
<evidence type="ECO:0000313" key="7">
    <source>
        <dbReference type="EMBL" id="GHP13156.1"/>
    </source>
</evidence>
<name>A0ABQ3VY94_9LACO</name>
<feature type="transmembrane region" description="Helical" evidence="6">
    <location>
        <begin position="478"/>
        <end position="499"/>
    </location>
</feature>
<protein>
    <submittedName>
        <fullName evidence="7">Sugar transporter</fullName>
    </submittedName>
</protein>
<dbReference type="InterPro" id="IPR024923">
    <property type="entry name" value="PG_synth_SpoVB"/>
</dbReference>
<evidence type="ECO:0000256" key="3">
    <source>
        <dbReference type="ARBA" id="ARBA00022692"/>
    </source>
</evidence>
<evidence type="ECO:0000256" key="5">
    <source>
        <dbReference type="ARBA" id="ARBA00023136"/>
    </source>
</evidence>
<evidence type="ECO:0000256" key="4">
    <source>
        <dbReference type="ARBA" id="ARBA00022989"/>
    </source>
</evidence>
<dbReference type="PANTHER" id="PTHR30250">
    <property type="entry name" value="PST FAMILY PREDICTED COLANIC ACID TRANSPORTER"/>
    <property type="match status" value="1"/>
</dbReference>
<dbReference type="RefSeq" id="WP_203629210.1">
    <property type="nucleotide sequence ID" value="NZ_BNJR01000006.1"/>
</dbReference>
<proteinExistence type="predicted"/>
<reference evidence="7 8" key="1">
    <citation type="journal article" date="2021" name="Int. J. Syst. Evol. Microbiol.">
        <title>Lentilactobacillus fungorum sp. nov., isolated from spent mushroom substrates.</title>
        <authorList>
            <person name="Tohno M."/>
            <person name="Tanizawa Y."/>
            <person name="Kojima Y."/>
            <person name="Sakamoto M."/>
            <person name="Ohkuma M."/>
            <person name="Kobayashi H."/>
        </authorList>
    </citation>
    <scope>NUCLEOTIDE SEQUENCE [LARGE SCALE GENOMIC DNA]</scope>
    <source>
        <strain evidence="7 8">YK48G</strain>
    </source>
</reference>
<keyword evidence="7" id="KW-0762">Sugar transport</keyword>
<evidence type="ECO:0000256" key="6">
    <source>
        <dbReference type="SAM" id="Phobius"/>
    </source>
</evidence>
<evidence type="ECO:0000313" key="8">
    <source>
        <dbReference type="Proteomes" id="UP000604765"/>
    </source>
</evidence>
<comment type="caution">
    <text evidence="7">The sequence shown here is derived from an EMBL/GenBank/DDBJ whole genome shotgun (WGS) entry which is preliminary data.</text>
</comment>
<feature type="transmembrane region" description="Helical" evidence="6">
    <location>
        <begin position="353"/>
        <end position="374"/>
    </location>
</feature>
<feature type="transmembrane region" description="Helical" evidence="6">
    <location>
        <begin position="85"/>
        <end position="108"/>
    </location>
</feature>
<dbReference type="CDD" id="cd13124">
    <property type="entry name" value="MATE_SpoVB_like"/>
    <property type="match status" value="1"/>
</dbReference>
<evidence type="ECO:0000256" key="1">
    <source>
        <dbReference type="ARBA" id="ARBA00004651"/>
    </source>
</evidence>
<keyword evidence="8" id="KW-1185">Reference proteome</keyword>
<feature type="transmembrane region" description="Helical" evidence="6">
    <location>
        <begin position="158"/>
        <end position="176"/>
    </location>
</feature>
<comment type="subcellular location">
    <subcellularLocation>
        <location evidence="1">Cell membrane</location>
        <topology evidence="1">Multi-pass membrane protein</topology>
    </subcellularLocation>
</comment>
<keyword evidence="3 6" id="KW-0812">Transmembrane</keyword>
<keyword evidence="4 6" id="KW-1133">Transmembrane helix</keyword>
<feature type="transmembrane region" description="Helical" evidence="6">
    <location>
        <begin position="324"/>
        <end position="341"/>
    </location>
</feature>
<feature type="transmembrane region" description="Helical" evidence="6">
    <location>
        <begin position="403"/>
        <end position="436"/>
    </location>
</feature>
<feature type="transmembrane region" description="Helical" evidence="6">
    <location>
        <begin position="188"/>
        <end position="208"/>
    </location>
</feature>
<sequence>MKNKSRRKQVMAGTLLLTVASFVAKVLSAVYRIPFQNMVGNVGFYVYQQIYPIYGLGMTIALTGFPVFISKLVVDTANPHDQVALVYRIQLILLMICLGMFGLLQFGAQPLARGMADERLAPVIQSVSWMFLLIPFLSTWRGYFQGRFEMRPTAYSQVIEQIVRVSVILLTAYWSIHALVDPYKMGELAMLSAPLAGIGAAIVVAGWLKSQPLPASSRHLVNQGMLKKVILEGGTICLVTAVMLLLQLVDSFTIISGLKGLGISLGQAQNLKGIYDRSQTLVQLGLVLSTASTTAALPSLTVAYHRQQDLTFQHIAAASLRTNFALALAMSAGLFALMPQINRLLFSSSQLNLTISVYCLSIVLVAILFVDSMVLQSQSQYWPIMVAILVGLVFKMASNRLLISWFGIIGASYATIASLAVILIVVTILAGVQLLNLFSSRQVGQLGIILLVMVAIVHLVADGILSVGGIVWPRIEALLIVMICVPIGITIFFGGCKLLNVFTVREWLAIPLVSRFIKLKGEKSNEN</sequence>
<evidence type="ECO:0000256" key="2">
    <source>
        <dbReference type="ARBA" id="ARBA00022475"/>
    </source>
</evidence>
<keyword evidence="2" id="KW-1003">Cell membrane</keyword>
<dbReference type="InterPro" id="IPR050833">
    <property type="entry name" value="Poly_Biosynth_Transport"/>
</dbReference>
<dbReference type="InterPro" id="IPR002797">
    <property type="entry name" value="Polysacc_synth"/>
</dbReference>
<keyword evidence="7" id="KW-0813">Transport</keyword>
<feature type="transmembrane region" description="Helical" evidence="6">
    <location>
        <begin position="281"/>
        <end position="304"/>
    </location>
</feature>
<accession>A0ABQ3VY94</accession>
<gene>
    <name evidence="7" type="ORF">YK48G_05810</name>
</gene>
<feature type="transmembrane region" description="Helical" evidence="6">
    <location>
        <begin position="120"/>
        <end position="137"/>
    </location>
</feature>
<dbReference type="EMBL" id="BNJR01000006">
    <property type="protein sequence ID" value="GHP13156.1"/>
    <property type="molecule type" value="Genomic_DNA"/>
</dbReference>
<feature type="transmembrane region" description="Helical" evidence="6">
    <location>
        <begin position="448"/>
        <end position="472"/>
    </location>
</feature>